<organism evidence="1 2">
    <name type="scientific">Meloidogyne enterolobii</name>
    <name type="common">Root-knot nematode worm</name>
    <name type="synonym">Meloidogyne mayaguensis</name>
    <dbReference type="NCBI Taxonomy" id="390850"/>
    <lineage>
        <taxon>Eukaryota</taxon>
        <taxon>Metazoa</taxon>
        <taxon>Ecdysozoa</taxon>
        <taxon>Nematoda</taxon>
        <taxon>Chromadorea</taxon>
        <taxon>Rhabditida</taxon>
        <taxon>Tylenchina</taxon>
        <taxon>Tylenchomorpha</taxon>
        <taxon>Tylenchoidea</taxon>
        <taxon>Meloidogynidae</taxon>
        <taxon>Meloidogyninae</taxon>
        <taxon>Meloidogyne</taxon>
    </lineage>
</organism>
<sequence>MPSSPILLSLSTIFALIGFSLVVLSTFSDQWLEYQVDRKFLIERKAELDKKYERHFVSDPLFYSRNQGLAHLCFPDLVPNSIGSYSKFGSVCITSPDLWPDSAQTQKYNGAQMQRLWMQRGMICLFIVGLCVCVLALGVGIVGCYRRSPKLVGWTAMMFLLSVLFMIFGMLLWHYVNYMERKVLDMYPFYQDWPRVFSLNIYLNKFVNFKSLKQATRITFGWSYIVCWVGIGCSAFTAFLLWLSRRAIRDEEESLYEQKHAQYLQQQYYGGGAPSDKSLVPLTAATLPPHYGYGTYGYGGYPAYYGQYAASPYGLYGGYYAPV</sequence>
<gene>
    <name evidence="1" type="ORF">MENTE1834_LOCUS25333</name>
</gene>
<proteinExistence type="predicted"/>
<reference evidence="1" key="1">
    <citation type="submission" date="2023-11" db="EMBL/GenBank/DDBJ databases">
        <authorList>
            <person name="Poullet M."/>
        </authorList>
    </citation>
    <scope>NUCLEOTIDE SEQUENCE</scope>
    <source>
        <strain evidence="1">E1834</strain>
    </source>
</reference>
<keyword evidence="2" id="KW-1185">Reference proteome</keyword>
<protein>
    <submittedName>
        <fullName evidence="1">Uncharacterized protein</fullName>
    </submittedName>
</protein>
<evidence type="ECO:0000313" key="1">
    <source>
        <dbReference type="EMBL" id="CAK5078284.1"/>
    </source>
</evidence>
<dbReference type="EMBL" id="CAVMJV010000035">
    <property type="protein sequence ID" value="CAK5078284.1"/>
    <property type="molecule type" value="Genomic_DNA"/>
</dbReference>
<dbReference type="Proteomes" id="UP001497535">
    <property type="component" value="Unassembled WGS sequence"/>
</dbReference>
<accession>A0ACB0ZIA0</accession>
<evidence type="ECO:0000313" key="2">
    <source>
        <dbReference type="Proteomes" id="UP001497535"/>
    </source>
</evidence>
<name>A0ACB0ZIA0_MELEN</name>
<comment type="caution">
    <text evidence="1">The sequence shown here is derived from an EMBL/GenBank/DDBJ whole genome shotgun (WGS) entry which is preliminary data.</text>
</comment>